<name>A0A8J7V557_9PROT</name>
<evidence type="ECO:0000256" key="3">
    <source>
        <dbReference type="ARBA" id="ARBA00023125"/>
    </source>
</evidence>
<dbReference type="PROSITE" id="PS50943">
    <property type="entry name" value="HTH_CROC1"/>
    <property type="match status" value="1"/>
</dbReference>
<dbReference type="InterPro" id="IPR050807">
    <property type="entry name" value="TransReg_Diox_bact_type"/>
</dbReference>
<dbReference type="GO" id="GO:0003677">
    <property type="term" value="F:DNA binding"/>
    <property type="evidence" value="ECO:0007669"/>
    <property type="project" value="UniProtKB-KW"/>
</dbReference>
<dbReference type="Pfam" id="PF01381">
    <property type="entry name" value="HTH_3"/>
    <property type="match status" value="1"/>
</dbReference>
<dbReference type="GO" id="GO:0005829">
    <property type="term" value="C:cytosol"/>
    <property type="evidence" value="ECO:0007669"/>
    <property type="project" value="TreeGrafter"/>
</dbReference>
<feature type="region of interest" description="Disordered" evidence="5">
    <location>
        <begin position="511"/>
        <end position="551"/>
    </location>
</feature>
<reference evidence="7" key="1">
    <citation type="submission" date="2021-04" db="EMBL/GenBank/DDBJ databases">
        <authorList>
            <person name="Zhang D.-C."/>
        </authorList>
    </citation>
    <scope>NUCLEOTIDE SEQUENCE</scope>
    <source>
        <strain evidence="7">CGMCC 1.15697</strain>
    </source>
</reference>
<feature type="domain" description="HTH cro/C1-type" evidence="6">
    <location>
        <begin position="10"/>
        <end position="64"/>
    </location>
</feature>
<dbReference type="SMART" id="SM00530">
    <property type="entry name" value="HTH_XRE"/>
    <property type="match status" value="1"/>
</dbReference>
<evidence type="ECO:0000256" key="1">
    <source>
        <dbReference type="ARBA" id="ARBA00007227"/>
    </source>
</evidence>
<dbReference type="EMBL" id="JAGMWN010000008">
    <property type="protein sequence ID" value="MBP5858484.1"/>
    <property type="molecule type" value="Genomic_DNA"/>
</dbReference>
<feature type="compositionally biased region" description="Pro residues" evidence="5">
    <location>
        <begin position="513"/>
        <end position="523"/>
    </location>
</feature>
<evidence type="ECO:0000313" key="8">
    <source>
        <dbReference type="Proteomes" id="UP000672602"/>
    </source>
</evidence>
<gene>
    <name evidence="7" type="ORF">KAJ83_15795</name>
</gene>
<dbReference type="Pfam" id="PF09856">
    <property type="entry name" value="ScfRs"/>
    <property type="match status" value="1"/>
</dbReference>
<evidence type="ECO:0000259" key="6">
    <source>
        <dbReference type="PROSITE" id="PS50943"/>
    </source>
</evidence>
<dbReference type="InterPro" id="IPR001387">
    <property type="entry name" value="Cro/C1-type_HTH"/>
</dbReference>
<evidence type="ECO:0000256" key="4">
    <source>
        <dbReference type="ARBA" id="ARBA00023163"/>
    </source>
</evidence>
<dbReference type="SUPFAM" id="SSF47413">
    <property type="entry name" value="lambda repressor-like DNA-binding domains"/>
    <property type="match status" value="1"/>
</dbReference>
<dbReference type="InterPro" id="IPR010982">
    <property type="entry name" value="Lambda_DNA-bd_dom_sf"/>
</dbReference>
<keyword evidence="8" id="KW-1185">Reference proteome</keyword>
<accession>A0A8J7V557</accession>
<dbReference type="InterPro" id="IPR010359">
    <property type="entry name" value="IrrE_HExxH"/>
</dbReference>
<evidence type="ECO:0000313" key="7">
    <source>
        <dbReference type="EMBL" id="MBP5858484.1"/>
    </source>
</evidence>
<dbReference type="Pfam" id="PF06114">
    <property type="entry name" value="Peptidase_M78"/>
    <property type="match status" value="1"/>
</dbReference>
<dbReference type="Gene3D" id="1.10.260.40">
    <property type="entry name" value="lambda repressor-like DNA-binding domains"/>
    <property type="match status" value="1"/>
</dbReference>
<proteinExistence type="inferred from homology"/>
<dbReference type="GO" id="GO:0003700">
    <property type="term" value="F:DNA-binding transcription factor activity"/>
    <property type="evidence" value="ECO:0007669"/>
    <property type="project" value="TreeGrafter"/>
</dbReference>
<organism evidence="7 8">
    <name type="scientific">Marivibrio halodurans</name>
    <dbReference type="NCBI Taxonomy" id="2039722"/>
    <lineage>
        <taxon>Bacteria</taxon>
        <taxon>Pseudomonadati</taxon>
        <taxon>Pseudomonadota</taxon>
        <taxon>Alphaproteobacteria</taxon>
        <taxon>Rhodospirillales</taxon>
        <taxon>Rhodospirillaceae</taxon>
        <taxon>Marivibrio</taxon>
    </lineage>
</organism>
<dbReference type="Proteomes" id="UP000672602">
    <property type="component" value="Unassembled WGS sequence"/>
</dbReference>
<dbReference type="AlphaFoldDB" id="A0A8J7V557"/>
<dbReference type="InterPro" id="IPR018653">
    <property type="entry name" value="ScfR_C"/>
</dbReference>
<comment type="caution">
    <text evidence="7">The sequence shown here is derived from an EMBL/GenBank/DDBJ whole genome shotgun (WGS) entry which is preliminary data.</text>
</comment>
<dbReference type="CDD" id="cd00093">
    <property type="entry name" value="HTH_XRE"/>
    <property type="match status" value="1"/>
</dbReference>
<keyword evidence="3" id="KW-0238">DNA-binding</keyword>
<protein>
    <submittedName>
        <fullName evidence="7">DUF2083 domain-containing protein</fullName>
    </submittedName>
</protein>
<dbReference type="PANTHER" id="PTHR46797">
    <property type="entry name" value="HTH-TYPE TRANSCRIPTIONAL REGULATOR"/>
    <property type="match status" value="1"/>
</dbReference>
<evidence type="ECO:0000256" key="5">
    <source>
        <dbReference type="SAM" id="MobiDB-lite"/>
    </source>
</evidence>
<dbReference type="RefSeq" id="WP_210683070.1">
    <property type="nucleotide sequence ID" value="NZ_JAGMWN010000008.1"/>
</dbReference>
<comment type="similarity">
    <text evidence="1">Belongs to the short-chain fatty acyl-CoA assimilation regulator (ScfR) family.</text>
</comment>
<evidence type="ECO:0000256" key="2">
    <source>
        <dbReference type="ARBA" id="ARBA00023015"/>
    </source>
</evidence>
<keyword evidence="2" id="KW-0805">Transcription regulation</keyword>
<dbReference type="PANTHER" id="PTHR46797:SF23">
    <property type="entry name" value="HTH-TYPE TRANSCRIPTIONAL REGULATOR SUTR"/>
    <property type="match status" value="1"/>
</dbReference>
<sequence>MTRIAIGRRIRESRMDAGVTQTDLAKAIGISPSYLNLIEHDKRLIGGALLKRIAGALDTPLAVLSGANDAPLASEVAELARSLSFRGLDEAAASRFTGQYPDWANAFVQLHRRYRDATETALALSDRLSQDPALMELSHAVLTQISAIRSFAEIMEQYPDLEPAERERFCGIIADQSDRLGSSAREMIALLDGARNAPTPTSPQSEVDDFIHHCDNHLPRLEEAADALRARLETSIEMLPAAIENRLVRTHGLTIRRGRANIDRRDVRRHDLVLLDEEALDATHRFQLARTLADLELGDVTEELVADDRLTSDESRDIARRAMANYAAGALLFPYDAFHDEAEATRYDIDRLAQRFGGSFEQIAHRLVTLRRPDAQGVPFAFLRADPAGNISKPFSIAGLRMPRLGGACPLWAVYAAQATPDRTVSQLAEMPSGEQFLFIARSQSKRAPVYGRAQARFSVMLGCDVVYGERVVYFDSYASGRASLATPVGFNCRSCPRSACAQRAQAAIISAPTPPGGAPPAAPRMDEAEAGGPESREQSRKQGLASTART</sequence>
<keyword evidence="4" id="KW-0804">Transcription</keyword>